<evidence type="ECO:0008006" key="3">
    <source>
        <dbReference type="Google" id="ProtNLM"/>
    </source>
</evidence>
<reference evidence="1 2" key="1">
    <citation type="submission" date="2021-01" db="EMBL/GenBank/DDBJ databases">
        <title>Brevundimonas vitis sp. nov., an bacterium isolated from grape (Vitis vinifera).</title>
        <authorList>
            <person name="Jiang L."/>
            <person name="Lee J."/>
        </authorList>
    </citation>
    <scope>NUCLEOTIDE SEQUENCE [LARGE SCALE GENOMIC DNA]</scope>
    <source>
        <strain evidence="1 2">GRTSA-9</strain>
    </source>
</reference>
<dbReference type="EMBL" id="CP067977">
    <property type="protein sequence ID" value="QQQ17588.1"/>
    <property type="molecule type" value="Genomic_DNA"/>
</dbReference>
<proteinExistence type="predicted"/>
<organism evidence="1 2">
    <name type="scientific">Brevundimonas vitisensis</name>
    <dbReference type="NCBI Taxonomy" id="2800818"/>
    <lineage>
        <taxon>Bacteria</taxon>
        <taxon>Pseudomonadati</taxon>
        <taxon>Pseudomonadota</taxon>
        <taxon>Alphaproteobacteria</taxon>
        <taxon>Caulobacterales</taxon>
        <taxon>Caulobacteraceae</taxon>
        <taxon>Brevundimonas</taxon>
    </lineage>
</organism>
<dbReference type="RefSeq" id="WP_201101962.1">
    <property type="nucleotide sequence ID" value="NZ_CP067977.1"/>
</dbReference>
<evidence type="ECO:0000313" key="1">
    <source>
        <dbReference type="EMBL" id="QQQ17588.1"/>
    </source>
</evidence>
<name>A0ABX7BJ54_9CAUL</name>
<keyword evidence="2" id="KW-1185">Reference proteome</keyword>
<accession>A0ABX7BJ54</accession>
<gene>
    <name evidence="1" type="ORF">JIP62_09550</name>
</gene>
<protein>
    <recommendedName>
        <fullName evidence="3">Transcriptional regulator</fullName>
    </recommendedName>
</protein>
<dbReference type="Proteomes" id="UP000595448">
    <property type="component" value="Chromosome"/>
</dbReference>
<sequence>MTDAKPTNAATEALKRALAAKRGASMAHAGLDGGKAEERMVAAKNAALAKPAFRKASKRG</sequence>
<evidence type="ECO:0000313" key="2">
    <source>
        <dbReference type="Proteomes" id="UP000595448"/>
    </source>
</evidence>